<dbReference type="Pfam" id="PF09430">
    <property type="entry name" value="EMC7_beta-sandw"/>
    <property type="match status" value="1"/>
</dbReference>
<dbReference type="Proteomes" id="UP001152799">
    <property type="component" value="Chromosome 11"/>
</dbReference>
<evidence type="ECO:0000256" key="9">
    <source>
        <dbReference type="SAM" id="SignalP"/>
    </source>
</evidence>
<feature type="signal peptide" evidence="9">
    <location>
        <begin position="1"/>
        <end position="18"/>
    </location>
</feature>
<evidence type="ECO:0000256" key="6">
    <source>
        <dbReference type="ARBA" id="ARBA00023136"/>
    </source>
</evidence>
<organism evidence="11 12">
    <name type="scientific">Ceutorhynchus assimilis</name>
    <name type="common">cabbage seed weevil</name>
    <dbReference type="NCBI Taxonomy" id="467358"/>
    <lineage>
        <taxon>Eukaryota</taxon>
        <taxon>Metazoa</taxon>
        <taxon>Ecdysozoa</taxon>
        <taxon>Arthropoda</taxon>
        <taxon>Hexapoda</taxon>
        <taxon>Insecta</taxon>
        <taxon>Pterygota</taxon>
        <taxon>Neoptera</taxon>
        <taxon>Endopterygota</taxon>
        <taxon>Coleoptera</taxon>
        <taxon>Polyphaga</taxon>
        <taxon>Cucujiformia</taxon>
        <taxon>Curculionidae</taxon>
        <taxon>Ceutorhynchinae</taxon>
        <taxon>Ceutorhynchus</taxon>
    </lineage>
</organism>
<dbReference type="InterPro" id="IPR039163">
    <property type="entry name" value="EMC7"/>
</dbReference>
<dbReference type="PANTHER" id="PTHR13605:SF4">
    <property type="entry name" value="ER MEMBRANE PROTEIN COMPLEX SUBUNIT 7"/>
    <property type="match status" value="1"/>
</dbReference>
<comment type="similarity">
    <text evidence="2">Belongs to the EMC7 family.</text>
</comment>
<dbReference type="PANTHER" id="PTHR13605">
    <property type="entry name" value="ER MEMBRANE PROTEIN COMPLEX SUBUNIT 7"/>
    <property type="match status" value="1"/>
</dbReference>
<feature type="domain" description="ER membrane protein complex subunit 7 beta-sandwich" evidence="10">
    <location>
        <begin position="46"/>
        <end position="155"/>
    </location>
</feature>
<dbReference type="GO" id="GO:0072546">
    <property type="term" value="C:EMC complex"/>
    <property type="evidence" value="ECO:0007669"/>
    <property type="project" value="TreeGrafter"/>
</dbReference>
<evidence type="ECO:0000256" key="1">
    <source>
        <dbReference type="ARBA" id="ARBA00004167"/>
    </source>
</evidence>
<dbReference type="GO" id="GO:0030246">
    <property type="term" value="F:carbohydrate binding"/>
    <property type="evidence" value="ECO:0007669"/>
    <property type="project" value="InterPro"/>
</dbReference>
<keyword evidence="5 8" id="KW-1133">Transmembrane helix</keyword>
<protein>
    <recommendedName>
        <fullName evidence="10">ER membrane protein complex subunit 7 beta-sandwich domain-containing protein</fullName>
    </recommendedName>
</protein>
<comment type="subcellular location">
    <subcellularLocation>
        <location evidence="1">Membrane</location>
        <topology evidence="1">Single-pass membrane protein</topology>
    </subcellularLocation>
</comment>
<dbReference type="EMBL" id="OU892287">
    <property type="protein sequence ID" value="CAG9762214.1"/>
    <property type="molecule type" value="Genomic_DNA"/>
</dbReference>
<name>A0A9N9MH45_9CUCU</name>
<evidence type="ECO:0000256" key="5">
    <source>
        <dbReference type="ARBA" id="ARBA00022989"/>
    </source>
</evidence>
<keyword evidence="6 8" id="KW-0472">Membrane</keyword>
<feature type="compositionally biased region" description="Basic residues" evidence="7">
    <location>
        <begin position="220"/>
        <end position="230"/>
    </location>
</feature>
<evidence type="ECO:0000259" key="10">
    <source>
        <dbReference type="Pfam" id="PF09430"/>
    </source>
</evidence>
<dbReference type="AlphaFoldDB" id="A0A9N9MH45"/>
<accession>A0A9N9MH45</accession>
<sequence length="230" mass="26143">MIVLNVLRFFAIFLLANAELRIEEETGTGRYVIEGRVFPLSDTPSSNWQPSTRVHVNGGEFIGFVKRDGSFMVHNVPSGSYIVEILNPELTFEPARVEINSKGKFRARKVNHIQTSTVNQIPYPLKIKALGKTRYFQARDQWRITDLLFNPMIMMMLFPVLLVMVLPKLMNDPETKKDLEQIQKMTKFEVPQVGDAVSNFLAGNTVQSTTKDSGKDKKGAKARRRPVTKE</sequence>
<evidence type="ECO:0000256" key="3">
    <source>
        <dbReference type="ARBA" id="ARBA00022692"/>
    </source>
</evidence>
<keyword evidence="4 9" id="KW-0732">Signal</keyword>
<evidence type="ECO:0000313" key="12">
    <source>
        <dbReference type="Proteomes" id="UP001152799"/>
    </source>
</evidence>
<gene>
    <name evidence="11" type="ORF">CEUTPL_LOCUS2898</name>
</gene>
<dbReference type="InterPro" id="IPR013784">
    <property type="entry name" value="Carb-bd-like_fold"/>
</dbReference>
<evidence type="ECO:0000256" key="2">
    <source>
        <dbReference type="ARBA" id="ARBA00008880"/>
    </source>
</evidence>
<proteinExistence type="inferred from homology"/>
<dbReference type="SUPFAM" id="SSF49452">
    <property type="entry name" value="Starch-binding domain-like"/>
    <property type="match status" value="1"/>
</dbReference>
<evidence type="ECO:0000313" key="11">
    <source>
        <dbReference type="EMBL" id="CAG9762214.1"/>
    </source>
</evidence>
<evidence type="ECO:0000256" key="4">
    <source>
        <dbReference type="ARBA" id="ARBA00022729"/>
    </source>
</evidence>
<keyword evidence="3 8" id="KW-0812">Transmembrane</keyword>
<feature type="transmembrane region" description="Helical" evidence="8">
    <location>
        <begin position="147"/>
        <end position="167"/>
    </location>
</feature>
<evidence type="ECO:0000256" key="8">
    <source>
        <dbReference type="SAM" id="Phobius"/>
    </source>
</evidence>
<reference evidence="11" key="1">
    <citation type="submission" date="2022-01" db="EMBL/GenBank/DDBJ databases">
        <authorList>
            <person name="King R."/>
        </authorList>
    </citation>
    <scope>NUCLEOTIDE SEQUENCE</scope>
</reference>
<keyword evidence="12" id="KW-1185">Reference proteome</keyword>
<dbReference type="OrthoDB" id="27095at2759"/>
<evidence type="ECO:0000256" key="7">
    <source>
        <dbReference type="SAM" id="MobiDB-lite"/>
    </source>
</evidence>
<feature type="chain" id="PRO_5040416285" description="ER membrane protein complex subunit 7 beta-sandwich domain-containing protein" evidence="9">
    <location>
        <begin position="19"/>
        <end position="230"/>
    </location>
</feature>
<dbReference type="InterPro" id="IPR019008">
    <property type="entry name" value="Beta_sandwich_EMC7"/>
</dbReference>
<feature type="region of interest" description="Disordered" evidence="7">
    <location>
        <begin position="204"/>
        <end position="230"/>
    </location>
</feature>